<organism evidence="9 10">
    <name type="scientific">SAR86 cluster bacterium</name>
    <dbReference type="NCBI Taxonomy" id="2030880"/>
    <lineage>
        <taxon>Bacteria</taxon>
        <taxon>Pseudomonadati</taxon>
        <taxon>Pseudomonadota</taxon>
        <taxon>Gammaproteobacteria</taxon>
        <taxon>SAR86 cluster</taxon>
    </lineage>
</organism>
<feature type="compositionally biased region" description="Low complexity" evidence="7">
    <location>
        <begin position="12"/>
        <end position="28"/>
    </location>
</feature>
<keyword evidence="4 8" id="KW-0812">Transmembrane</keyword>
<dbReference type="Proteomes" id="UP000218172">
    <property type="component" value="Unassembled WGS sequence"/>
</dbReference>
<keyword evidence="5 8" id="KW-1133">Transmembrane helix</keyword>
<feature type="transmembrane region" description="Helical" evidence="8">
    <location>
        <begin position="185"/>
        <end position="207"/>
    </location>
</feature>
<feature type="transmembrane region" description="Helical" evidence="8">
    <location>
        <begin position="49"/>
        <end position="67"/>
    </location>
</feature>
<dbReference type="AlphaFoldDB" id="A0A2A4MT43"/>
<protein>
    <recommendedName>
        <fullName evidence="11">Guanylate cyclase domain-containing protein</fullName>
    </recommendedName>
</protein>
<dbReference type="InterPro" id="IPR019305">
    <property type="entry name" value="Uncharacterised_Smp"/>
</dbReference>
<evidence type="ECO:0000256" key="5">
    <source>
        <dbReference type="ARBA" id="ARBA00022989"/>
    </source>
</evidence>
<comment type="caution">
    <text evidence="9">The sequence shown here is derived from an EMBL/GenBank/DDBJ whole genome shotgun (WGS) entry which is preliminary data.</text>
</comment>
<evidence type="ECO:0000256" key="6">
    <source>
        <dbReference type="ARBA" id="ARBA00023136"/>
    </source>
</evidence>
<comment type="similarity">
    <text evidence="2">Belongs to the Smp family.</text>
</comment>
<evidence type="ECO:0000256" key="8">
    <source>
        <dbReference type="SAM" id="Phobius"/>
    </source>
</evidence>
<sequence length="484" mass="52638">MDTTPTISPTDNASAAGNNPASGSSSNADMAGDISPTMIKKNSNIGRKFSLAVCLLLVLSMCVFWLISTYNAVNMMQQQANNLGQTLAQQTASLVTELVLANDMISMNVVLAQLTQDSTISEALILNVDGQVIAASSRPPLAQASWLPRLDANYTAAIALADGNAGYVRIQLDQSYIQASLFRNLLYIIAATVLLLIVAATMTSTYYQYLVSFPLRVLTFSLANIRKGEISTCPEPDRNNDVSHALRQYNATAEFLAQNTFISSFAHRLPDPERQAYKQSQLLQDATIVCISLSNYQYLASTQSEAVTVALLNKYYFFAEKVSQLYGGIVCSCNDGELIINFASSQYEDEQAFYAISAGQLFLQLIDELGENTFASAKIACKFKLAVHSGKVVYGLYSPISGKDQGLMGKTLDVCRLICVESPDNALLVSHNCLSNAGAETRVDAQKYSLIDDGDVQLSSYLCNNPLQLRHSYRTAKSSADFTL</sequence>
<proteinExistence type="inferred from homology"/>
<dbReference type="Gene3D" id="3.30.70.1230">
    <property type="entry name" value="Nucleotide cyclase"/>
    <property type="match status" value="1"/>
</dbReference>
<evidence type="ECO:0000256" key="4">
    <source>
        <dbReference type="ARBA" id="ARBA00022692"/>
    </source>
</evidence>
<feature type="compositionally biased region" description="Polar residues" evidence="7">
    <location>
        <begin position="1"/>
        <end position="11"/>
    </location>
</feature>
<evidence type="ECO:0000313" key="10">
    <source>
        <dbReference type="Proteomes" id="UP000218172"/>
    </source>
</evidence>
<dbReference type="InterPro" id="IPR029787">
    <property type="entry name" value="Nucleotide_cyclase"/>
</dbReference>
<feature type="region of interest" description="Disordered" evidence="7">
    <location>
        <begin position="1"/>
        <end position="29"/>
    </location>
</feature>
<comment type="subcellular location">
    <subcellularLocation>
        <location evidence="1">Cell membrane</location>
    </subcellularLocation>
</comment>
<dbReference type="SUPFAM" id="SSF55073">
    <property type="entry name" value="Nucleotide cyclase"/>
    <property type="match status" value="1"/>
</dbReference>
<evidence type="ECO:0000256" key="2">
    <source>
        <dbReference type="ARBA" id="ARBA00005362"/>
    </source>
</evidence>
<dbReference type="GO" id="GO:0005886">
    <property type="term" value="C:plasma membrane"/>
    <property type="evidence" value="ECO:0007669"/>
    <property type="project" value="UniProtKB-SubCell"/>
</dbReference>
<evidence type="ECO:0000256" key="1">
    <source>
        <dbReference type="ARBA" id="ARBA00004236"/>
    </source>
</evidence>
<dbReference type="EMBL" id="NVQR01000026">
    <property type="protein sequence ID" value="PCH63103.1"/>
    <property type="molecule type" value="Genomic_DNA"/>
</dbReference>
<evidence type="ECO:0000256" key="7">
    <source>
        <dbReference type="SAM" id="MobiDB-lite"/>
    </source>
</evidence>
<gene>
    <name evidence="9" type="ORF">COC19_01630</name>
</gene>
<accession>A0A2A4MT43</accession>
<name>A0A2A4MT43_9GAMM</name>
<evidence type="ECO:0008006" key="11">
    <source>
        <dbReference type="Google" id="ProtNLM"/>
    </source>
</evidence>
<evidence type="ECO:0000256" key="3">
    <source>
        <dbReference type="ARBA" id="ARBA00022475"/>
    </source>
</evidence>
<keyword evidence="3" id="KW-1003">Cell membrane</keyword>
<reference evidence="10" key="1">
    <citation type="submission" date="2017-08" db="EMBL/GenBank/DDBJ databases">
        <title>A dynamic microbial community with high functional redundancy inhabits the cold, oxic subseafloor aquifer.</title>
        <authorList>
            <person name="Tully B.J."/>
            <person name="Wheat C.G."/>
            <person name="Glazer B.T."/>
            <person name="Huber J.A."/>
        </authorList>
    </citation>
    <scope>NUCLEOTIDE SEQUENCE [LARGE SCALE GENOMIC DNA]</scope>
</reference>
<evidence type="ECO:0000313" key="9">
    <source>
        <dbReference type="EMBL" id="PCH63103.1"/>
    </source>
</evidence>
<keyword evidence="6 8" id="KW-0472">Membrane</keyword>
<dbReference type="Pfam" id="PF10144">
    <property type="entry name" value="SMP_2"/>
    <property type="match status" value="1"/>
</dbReference>